<sequence>MVDLRIAQSVHLLGKKGDNPVVVTEKTGSFMADSDSVKHLVRITNCLQTILDLESQLEKLEHGNSLLDEFAVLKSFLEKIDKVELSERDVERIEKATSNFLKELEGPLNRQAGRKKAGRRLQ</sequence>
<dbReference type="EMBL" id="AP026708">
    <property type="protein sequence ID" value="BDQ32477.1"/>
    <property type="molecule type" value="Genomic_DNA"/>
</dbReference>
<evidence type="ECO:0000313" key="1">
    <source>
        <dbReference type="EMBL" id="BDQ32477.1"/>
    </source>
</evidence>
<proteinExistence type="predicted"/>
<reference evidence="1" key="1">
    <citation type="submission" date="2022-08" db="EMBL/GenBank/DDBJ databases">
        <title>Genome Sequence of the sulphate-reducing bacterium, Pseudodesulfovibrio portus JCM14722.</title>
        <authorList>
            <person name="Kondo R."/>
            <person name="Kataoka T."/>
        </authorList>
    </citation>
    <scope>NUCLEOTIDE SEQUENCE</scope>
    <source>
        <strain evidence="1">JCM 14722</strain>
    </source>
</reference>
<name>A0ABM8AM77_9BACT</name>
<evidence type="ECO:0000313" key="2">
    <source>
        <dbReference type="Proteomes" id="UP001061361"/>
    </source>
</evidence>
<gene>
    <name evidence="1" type="ORF">JCM14722_00190</name>
</gene>
<dbReference type="Proteomes" id="UP001061361">
    <property type="component" value="Chromosome"/>
</dbReference>
<organism evidence="1 2">
    <name type="scientific">Pseudodesulfovibrio portus</name>
    <dbReference type="NCBI Taxonomy" id="231439"/>
    <lineage>
        <taxon>Bacteria</taxon>
        <taxon>Pseudomonadati</taxon>
        <taxon>Thermodesulfobacteriota</taxon>
        <taxon>Desulfovibrionia</taxon>
        <taxon>Desulfovibrionales</taxon>
        <taxon>Desulfovibrionaceae</taxon>
    </lineage>
</organism>
<accession>A0ABM8AM77</accession>
<keyword evidence="2" id="KW-1185">Reference proteome</keyword>
<protein>
    <submittedName>
        <fullName evidence="1">Uncharacterized protein</fullName>
    </submittedName>
</protein>